<evidence type="ECO:0000256" key="1">
    <source>
        <dbReference type="ARBA" id="ARBA00006484"/>
    </source>
</evidence>
<dbReference type="InterPro" id="IPR002347">
    <property type="entry name" value="SDR_fam"/>
</dbReference>
<dbReference type="SMART" id="SM00822">
    <property type="entry name" value="PKS_KR"/>
    <property type="match status" value="1"/>
</dbReference>
<comment type="similarity">
    <text evidence="1">Belongs to the short-chain dehydrogenases/reductases (SDR) family.</text>
</comment>
<dbReference type="Gene3D" id="3.40.50.720">
    <property type="entry name" value="NAD(P)-binding Rossmann-like Domain"/>
    <property type="match status" value="1"/>
</dbReference>
<gene>
    <name evidence="4" type="ORF">GC106_83680</name>
</gene>
<sequence>MGSPALSGRTALVTGGSRGIGRAVVERLAADGAAVAFSYRQSEDTAILLANELSTAGTPVRAIRADMVSVADVRRMFAEAVEFLGGLDIVVNNAGETLVSAIGDTTEEDFDRVMAVNVKATFFAMQEASRKLRRGGRIINVSSANTVLHAPGIAVYAASKAAIEQFTLVAARELGIRQITVNTVSPGPVDTDMLRQSQPPEALDMAAAMTPLRRLGKPDDIADVIAFLAGPGARWLTGQNLRAAGGLA</sequence>
<name>A0ABX2FI53_9PSEU</name>
<keyword evidence="5" id="KW-1185">Reference proteome</keyword>
<dbReference type="InterPro" id="IPR036291">
    <property type="entry name" value="NAD(P)-bd_dom_sf"/>
</dbReference>
<dbReference type="PRINTS" id="PR00081">
    <property type="entry name" value="GDHRDH"/>
</dbReference>
<organism evidence="4 5">
    <name type="scientific">Kibdelosporangium persicum</name>
    <dbReference type="NCBI Taxonomy" id="2698649"/>
    <lineage>
        <taxon>Bacteria</taxon>
        <taxon>Bacillati</taxon>
        <taxon>Actinomycetota</taxon>
        <taxon>Actinomycetes</taxon>
        <taxon>Pseudonocardiales</taxon>
        <taxon>Pseudonocardiaceae</taxon>
        <taxon>Kibdelosporangium</taxon>
    </lineage>
</organism>
<dbReference type="PANTHER" id="PTHR43639">
    <property type="entry name" value="OXIDOREDUCTASE, SHORT-CHAIN DEHYDROGENASE/REDUCTASE FAMILY (AFU_ORTHOLOGUE AFUA_5G02870)"/>
    <property type="match status" value="1"/>
</dbReference>
<protein>
    <submittedName>
        <fullName evidence="4">Short-chain dehydrogenase reductase sdr</fullName>
    </submittedName>
</protein>
<dbReference type="EMBL" id="JAAATY010000051">
    <property type="protein sequence ID" value="NRN71093.1"/>
    <property type="molecule type" value="Genomic_DNA"/>
</dbReference>
<dbReference type="Proteomes" id="UP000763557">
    <property type="component" value="Unassembled WGS sequence"/>
</dbReference>
<evidence type="ECO:0000256" key="2">
    <source>
        <dbReference type="ARBA" id="ARBA00023002"/>
    </source>
</evidence>
<feature type="domain" description="Ketoreductase" evidence="3">
    <location>
        <begin position="9"/>
        <end position="182"/>
    </location>
</feature>
<dbReference type="RefSeq" id="WP_173142274.1">
    <property type="nucleotide sequence ID" value="NZ_CBCSGW010000025.1"/>
</dbReference>
<dbReference type="PANTHER" id="PTHR43639:SF1">
    <property type="entry name" value="SHORT-CHAIN DEHYDROGENASE_REDUCTASE FAMILY PROTEIN"/>
    <property type="match status" value="1"/>
</dbReference>
<dbReference type="InterPro" id="IPR057326">
    <property type="entry name" value="KR_dom"/>
</dbReference>
<dbReference type="InterPro" id="IPR020904">
    <property type="entry name" value="Sc_DH/Rdtase_CS"/>
</dbReference>
<proteinExistence type="inferred from homology"/>
<dbReference type="Pfam" id="PF13561">
    <property type="entry name" value="adh_short_C2"/>
    <property type="match status" value="1"/>
</dbReference>
<evidence type="ECO:0000259" key="3">
    <source>
        <dbReference type="SMART" id="SM00822"/>
    </source>
</evidence>
<dbReference type="PRINTS" id="PR00080">
    <property type="entry name" value="SDRFAMILY"/>
</dbReference>
<dbReference type="PROSITE" id="PS00061">
    <property type="entry name" value="ADH_SHORT"/>
    <property type="match status" value="1"/>
</dbReference>
<accession>A0ABX2FI53</accession>
<evidence type="ECO:0000313" key="5">
    <source>
        <dbReference type="Proteomes" id="UP000763557"/>
    </source>
</evidence>
<dbReference type="SUPFAM" id="SSF51735">
    <property type="entry name" value="NAD(P)-binding Rossmann-fold domains"/>
    <property type="match status" value="1"/>
</dbReference>
<reference evidence="4 5" key="1">
    <citation type="submission" date="2020-01" db="EMBL/GenBank/DDBJ databases">
        <title>Kibdelosporangium persica a novel Actinomycetes from a hot desert in Iran.</title>
        <authorList>
            <person name="Safaei N."/>
            <person name="Zaburannyi N."/>
            <person name="Mueller R."/>
            <person name="Wink J."/>
        </authorList>
    </citation>
    <scope>NUCLEOTIDE SEQUENCE [LARGE SCALE GENOMIC DNA]</scope>
    <source>
        <strain evidence="4 5">4NS15</strain>
    </source>
</reference>
<keyword evidence="2" id="KW-0560">Oxidoreductase</keyword>
<comment type="caution">
    <text evidence="4">The sequence shown here is derived from an EMBL/GenBank/DDBJ whole genome shotgun (WGS) entry which is preliminary data.</text>
</comment>
<evidence type="ECO:0000313" key="4">
    <source>
        <dbReference type="EMBL" id="NRN71093.1"/>
    </source>
</evidence>